<dbReference type="PRINTS" id="PR00633">
    <property type="entry name" value="RCCNDNSATION"/>
</dbReference>
<organism evidence="4 5">
    <name type="scientific">Ostreococcus lucimarinus (strain CCE9901)</name>
    <dbReference type="NCBI Taxonomy" id="436017"/>
    <lineage>
        <taxon>Eukaryota</taxon>
        <taxon>Viridiplantae</taxon>
        <taxon>Chlorophyta</taxon>
        <taxon>Mamiellophyceae</taxon>
        <taxon>Mamiellales</taxon>
        <taxon>Bathycoccaceae</taxon>
        <taxon>Ostreococcus</taxon>
    </lineage>
</organism>
<sequence>MIAVAGHACVIRVNHNGEVLVTATECANDEARFGRRGSPPGMFGHSSAVRDELRGLLTPPSPRDFGGPNARVVQLALGRVHALALTDDGKVWSWGGDAAGQCGHGRFRMGEAMSRISLGGSPTAGGGRRKSRTYGGGSPPPHQSFLLFDTPSAPRQIVALEDKRIAKIRACRYSSGCQTIDGRLYCFGDNRNGNLGLGDNLCVRDTPVLVATIDGVVDFDMGAKHTLAVTTDGALYSWGDNSMKQLGRDGPRNWPAMAIIDVSDRIVSCAAGGAHSACLTDEGELFTWGSNDDYACGHVGSKVYVPQKLEGLPKLVSVSAGTKHVVGVDETNRVWGFGSNKHGQLKPNERGVVECPTILGNEAVLDIRCID</sequence>
<feature type="repeat" description="RCC1" evidence="2">
    <location>
        <begin position="283"/>
        <end position="331"/>
    </location>
</feature>
<dbReference type="InterPro" id="IPR009091">
    <property type="entry name" value="RCC1/BLIP-II"/>
</dbReference>
<evidence type="ECO:0000256" key="3">
    <source>
        <dbReference type="SAM" id="MobiDB-lite"/>
    </source>
</evidence>
<evidence type="ECO:0000256" key="1">
    <source>
        <dbReference type="ARBA" id="ARBA00022737"/>
    </source>
</evidence>
<dbReference type="Gene3D" id="2.130.10.30">
    <property type="entry name" value="Regulator of chromosome condensation 1/beta-lactamase-inhibitor protein II"/>
    <property type="match status" value="2"/>
</dbReference>
<evidence type="ECO:0000313" key="5">
    <source>
        <dbReference type="Proteomes" id="UP000001568"/>
    </source>
</evidence>
<feature type="repeat" description="RCC1" evidence="2">
    <location>
        <begin position="28"/>
        <end position="88"/>
    </location>
</feature>
<dbReference type="SUPFAM" id="SSF50985">
    <property type="entry name" value="RCC1/BLIP-II"/>
    <property type="match status" value="1"/>
</dbReference>
<keyword evidence="5" id="KW-1185">Reference proteome</keyword>
<name>A4S908_OSTLU</name>
<dbReference type="PANTHER" id="PTHR22872">
    <property type="entry name" value="BTK-BINDING PROTEIN-RELATED"/>
    <property type="match status" value="1"/>
</dbReference>
<dbReference type="HOGENOM" id="CLU_005210_8_3_1"/>
<dbReference type="eggNOG" id="KOG1426">
    <property type="taxonomic scope" value="Eukaryota"/>
</dbReference>
<feature type="repeat" description="RCC1" evidence="2">
    <location>
        <begin position="233"/>
        <end position="282"/>
    </location>
</feature>
<dbReference type="STRING" id="436017.A4S908"/>
<feature type="region of interest" description="Disordered" evidence="3">
    <location>
        <begin position="117"/>
        <end position="142"/>
    </location>
</feature>
<reference evidence="4 5" key="1">
    <citation type="journal article" date="2007" name="Proc. Natl. Acad. Sci. U.S.A.">
        <title>The tiny eukaryote Ostreococcus provides genomic insights into the paradox of plankton speciation.</title>
        <authorList>
            <person name="Palenik B."/>
            <person name="Grimwood J."/>
            <person name="Aerts A."/>
            <person name="Rouze P."/>
            <person name="Salamov A."/>
            <person name="Putnam N."/>
            <person name="Dupont C."/>
            <person name="Jorgensen R."/>
            <person name="Derelle E."/>
            <person name="Rombauts S."/>
            <person name="Zhou K."/>
            <person name="Otillar R."/>
            <person name="Merchant S.S."/>
            <person name="Podell S."/>
            <person name="Gaasterland T."/>
            <person name="Napoli C."/>
            <person name="Gendler K."/>
            <person name="Manuell A."/>
            <person name="Tai V."/>
            <person name="Vallon O."/>
            <person name="Piganeau G."/>
            <person name="Jancek S."/>
            <person name="Heijde M."/>
            <person name="Jabbari K."/>
            <person name="Bowler C."/>
            <person name="Lohr M."/>
            <person name="Robbens S."/>
            <person name="Werner G."/>
            <person name="Dubchak I."/>
            <person name="Pazour G.J."/>
            <person name="Ren Q."/>
            <person name="Paulsen I."/>
            <person name="Delwiche C."/>
            <person name="Schmutz J."/>
            <person name="Rokhsar D."/>
            <person name="Van de Peer Y."/>
            <person name="Moreau H."/>
            <person name="Grigoriev I.V."/>
        </authorList>
    </citation>
    <scope>NUCLEOTIDE SEQUENCE [LARGE SCALE GENOMIC DNA]</scope>
    <source>
        <strain evidence="4 5">CCE9901</strain>
    </source>
</reference>
<dbReference type="KEGG" id="olu:OSTLU_28035"/>
<dbReference type="RefSeq" id="XP_001421982.1">
    <property type="nucleotide sequence ID" value="XM_001421945.1"/>
</dbReference>
<dbReference type="Pfam" id="PF13540">
    <property type="entry name" value="RCC1_2"/>
    <property type="match status" value="1"/>
</dbReference>
<gene>
    <name evidence="4" type="ORF">OSTLU_28035</name>
</gene>
<dbReference type="InterPro" id="IPR051625">
    <property type="entry name" value="Signaling_Regulatory_Domain"/>
</dbReference>
<dbReference type="PANTHER" id="PTHR22872:SF2">
    <property type="entry name" value="INHIBITOR OF BRUTON TYROSINE KINASE"/>
    <property type="match status" value="1"/>
</dbReference>
<evidence type="ECO:0000313" key="4">
    <source>
        <dbReference type="EMBL" id="ABP00276.1"/>
    </source>
</evidence>
<dbReference type="Gramene" id="ABP00276">
    <property type="protein sequence ID" value="ABP00276"/>
    <property type="gene ID" value="OSTLU_28035"/>
</dbReference>
<proteinExistence type="predicted"/>
<dbReference type="PROSITE" id="PS50012">
    <property type="entry name" value="RCC1_3"/>
    <property type="match status" value="4"/>
</dbReference>
<feature type="repeat" description="RCC1" evidence="2">
    <location>
        <begin position="182"/>
        <end position="232"/>
    </location>
</feature>
<accession>A4S908</accession>
<keyword evidence="1" id="KW-0677">Repeat</keyword>
<dbReference type="EMBL" id="CP000596">
    <property type="protein sequence ID" value="ABP00276.1"/>
    <property type="molecule type" value="Genomic_DNA"/>
</dbReference>
<evidence type="ECO:0000256" key="2">
    <source>
        <dbReference type="PROSITE-ProRule" id="PRU00235"/>
    </source>
</evidence>
<dbReference type="InterPro" id="IPR000408">
    <property type="entry name" value="Reg_chr_condens"/>
</dbReference>
<dbReference type="Proteomes" id="UP000001568">
    <property type="component" value="Chromosome 16"/>
</dbReference>
<dbReference type="AlphaFoldDB" id="A4S908"/>
<dbReference type="OrthoDB" id="498717at2759"/>
<dbReference type="Pfam" id="PF00415">
    <property type="entry name" value="RCC1"/>
    <property type="match status" value="3"/>
</dbReference>
<dbReference type="GeneID" id="5005881"/>
<protein>
    <submittedName>
        <fullName evidence="4">Uncharacterized protein</fullName>
    </submittedName>
</protein>